<protein>
    <recommendedName>
        <fullName evidence="3">Flavin-nucleotide-binding protein</fullName>
    </recommendedName>
</protein>
<dbReference type="PANTHER" id="PTHR34071">
    <property type="entry name" value="5-NITROIMIDAZOLE ANTIBIOTICS RESISTANCE PROTEIN, NIMA-FAMILY-RELATED PROTEIN-RELATED"/>
    <property type="match status" value="1"/>
</dbReference>
<comment type="caution">
    <text evidence="1">The sequence shown here is derived from an EMBL/GenBank/DDBJ whole genome shotgun (WGS) entry which is preliminary data.</text>
</comment>
<dbReference type="Proteomes" id="UP001165135">
    <property type="component" value="Unassembled WGS sequence"/>
</dbReference>
<dbReference type="RefSeq" id="WP_285630698.1">
    <property type="nucleotide sequence ID" value="NZ_BSTJ01000011.1"/>
</dbReference>
<organism evidence="1 2">
    <name type="scientific">Actinoallomurus iriomotensis</name>
    <dbReference type="NCBI Taxonomy" id="478107"/>
    <lineage>
        <taxon>Bacteria</taxon>
        <taxon>Bacillati</taxon>
        <taxon>Actinomycetota</taxon>
        <taxon>Actinomycetes</taxon>
        <taxon>Streptosporangiales</taxon>
        <taxon>Thermomonosporaceae</taxon>
        <taxon>Actinoallomurus</taxon>
    </lineage>
</organism>
<dbReference type="Gene3D" id="2.30.110.10">
    <property type="entry name" value="Electron Transport, Fmn-binding Protein, Chain A"/>
    <property type="match status" value="1"/>
</dbReference>
<sequence>MSTSAPLSSTERTRIRRLPERAASDRSALYEILDAGRICHLGVVVDGSPRVIPTGYGRDGDTLYLHGSTGATSLRTTEDVCVTVTHLDALVLARSLFHHSINYRSALIFGRPRTVTDLEEKLTGLRALVEQLTPGRWNVARRPTRKELAATSVLALSLEEASVKTRQGQPSDDEEDYALDVWAGLVPAVQSFGPPVPDPKLRPGIAYV</sequence>
<dbReference type="SUPFAM" id="SSF50475">
    <property type="entry name" value="FMN-binding split barrel"/>
    <property type="match status" value="1"/>
</dbReference>
<dbReference type="EMBL" id="BSTJ01000011">
    <property type="protein sequence ID" value="GLY79364.1"/>
    <property type="molecule type" value="Genomic_DNA"/>
</dbReference>
<evidence type="ECO:0008006" key="3">
    <source>
        <dbReference type="Google" id="ProtNLM"/>
    </source>
</evidence>
<dbReference type="AlphaFoldDB" id="A0A9W6RPR5"/>
<reference evidence="1" key="1">
    <citation type="submission" date="2023-03" db="EMBL/GenBank/DDBJ databases">
        <title>Actinoallomurus iriomotensis NBRC 103681.</title>
        <authorList>
            <person name="Ichikawa N."/>
            <person name="Sato H."/>
            <person name="Tonouchi N."/>
        </authorList>
    </citation>
    <scope>NUCLEOTIDE SEQUENCE</scope>
    <source>
        <strain evidence="1">NBRC 103681</strain>
    </source>
</reference>
<gene>
    <name evidence="1" type="ORF">Airi01_076310</name>
</gene>
<accession>A0A9W6RPR5</accession>
<evidence type="ECO:0000313" key="1">
    <source>
        <dbReference type="EMBL" id="GLY79364.1"/>
    </source>
</evidence>
<dbReference type="InterPro" id="IPR024747">
    <property type="entry name" value="Pyridox_Oxase-rel"/>
</dbReference>
<dbReference type="Pfam" id="PF12900">
    <property type="entry name" value="Pyridox_ox_2"/>
    <property type="match status" value="1"/>
</dbReference>
<dbReference type="PANTHER" id="PTHR34071:SF2">
    <property type="entry name" value="FLAVIN-NUCLEOTIDE-BINDING PROTEIN"/>
    <property type="match status" value="1"/>
</dbReference>
<evidence type="ECO:0000313" key="2">
    <source>
        <dbReference type="Proteomes" id="UP001165135"/>
    </source>
</evidence>
<dbReference type="InterPro" id="IPR012349">
    <property type="entry name" value="Split_barrel_FMN-bd"/>
</dbReference>
<proteinExistence type="predicted"/>
<name>A0A9W6RPR5_9ACTN</name>